<dbReference type="InterPro" id="IPR024989">
    <property type="entry name" value="MFS_assoc_dom"/>
</dbReference>
<evidence type="ECO:0000256" key="7">
    <source>
        <dbReference type="SAM" id="SignalP"/>
    </source>
</evidence>
<dbReference type="AlphaFoldDB" id="A0A4Y2LNN4"/>
<proteinExistence type="inferred from homology"/>
<organism evidence="9 10">
    <name type="scientific">Araneus ventricosus</name>
    <name type="common">Orbweaver spider</name>
    <name type="synonym">Epeira ventricosa</name>
    <dbReference type="NCBI Taxonomy" id="182803"/>
    <lineage>
        <taxon>Eukaryota</taxon>
        <taxon>Metazoa</taxon>
        <taxon>Ecdysozoa</taxon>
        <taxon>Arthropoda</taxon>
        <taxon>Chelicerata</taxon>
        <taxon>Arachnida</taxon>
        <taxon>Araneae</taxon>
        <taxon>Araneomorphae</taxon>
        <taxon>Entelegynae</taxon>
        <taxon>Araneoidea</taxon>
        <taxon>Araneidae</taxon>
        <taxon>Araneus</taxon>
    </lineage>
</organism>
<dbReference type="Proteomes" id="UP000499080">
    <property type="component" value="Unassembled WGS sequence"/>
</dbReference>
<keyword evidence="3 6" id="KW-0812">Transmembrane</keyword>
<evidence type="ECO:0000259" key="8">
    <source>
        <dbReference type="Pfam" id="PF12832"/>
    </source>
</evidence>
<evidence type="ECO:0000313" key="9">
    <source>
        <dbReference type="EMBL" id="GBN15623.1"/>
    </source>
</evidence>
<dbReference type="PANTHER" id="PTHR16172:SF41">
    <property type="entry name" value="MAJOR FACILITATOR SUPERFAMILY DOMAIN-CONTAINING PROTEIN 6-LIKE"/>
    <property type="match status" value="1"/>
</dbReference>
<comment type="subcellular location">
    <subcellularLocation>
        <location evidence="1">Membrane</location>
        <topology evidence="1">Multi-pass membrane protein</topology>
    </subcellularLocation>
</comment>
<dbReference type="GO" id="GO:0016020">
    <property type="term" value="C:membrane"/>
    <property type="evidence" value="ECO:0007669"/>
    <property type="project" value="UniProtKB-SubCell"/>
</dbReference>
<feature type="transmembrane region" description="Helical" evidence="6">
    <location>
        <begin position="41"/>
        <end position="61"/>
    </location>
</feature>
<evidence type="ECO:0000256" key="2">
    <source>
        <dbReference type="ARBA" id="ARBA00005241"/>
    </source>
</evidence>
<comment type="caution">
    <text evidence="9">The sequence shown here is derived from an EMBL/GenBank/DDBJ whole genome shotgun (WGS) entry which is preliminary data.</text>
</comment>
<keyword evidence="4 6" id="KW-1133">Transmembrane helix</keyword>
<keyword evidence="5 6" id="KW-0472">Membrane</keyword>
<evidence type="ECO:0000256" key="4">
    <source>
        <dbReference type="ARBA" id="ARBA00022989"/>
    </source>
</evidence>
<comment type="similarity">
    <text evidence="2">Belongs to the major facilitator superfamily. MFSD6 family.</text>
</comment>
<accession>A0A4Y2LNN4</accession>
<protein>
    <recommendedName>
        <fullName evidence="8">Major facilitator superfamily associated domain-containing protein</fullName>
    </recommendedName>
</protein>
<dbReference type="PANTHER" id="PTHR16172">
    <property type="entry name" value="MAJOR FACILITATOR SUPERFAMILY DOMAIN-CONTAINING PROTEIN 6-LIKE"/>
    <property type="match status" value="1"/>
</dbReference>
<evidence type="ECO:0000256" key="1">
    <source>
        <dbReference type="ARBA" id="ARBA00004141"/>
    </source>
</evidence>
<sequence>MLLLFLWNLFKLDIVEPHFSQNILRHIRTVLRSKEFLSFELAILMNGISLGMVWFYLIWFLKSIGGSELLCGLCLTVQSFGGSIPFMLDHTKDWPLPCPDSRFFFHQRNSLPVVQLPPKPRAVSAVEVTHGITYDLFYTALASYGKLSAKPGTEATAQSILFSTNEGLGNKSFR</sequence>
<feature type="signal peptide" evidence="7">
    <location>
        <begin position="1"/>
        <end position="17"/>
    </location>
</feature>
<evidence type="ECO:0000256" key="5">
    <source>
        <dbReference type="ARBA" id="ARBA00023136"/>
    </source>
</evidence>
<name>A0A4Y2LNN4_ARAVE</name>
<dbReference type="OrthoDB" id="7531894at2759"/>
<reference evidence="9 10" key="1">
    <citation type="journal article" date="2019" name="Sci. Rep.">
        <title>Orb-weaving spider Araneus ventricosus genome elucidates the spidroin gene catalogue.</title>
        <authorList>
            <person name="Kono N."/>
            <person name="Nakamura H."/>
            <person name="Ohtoshi R."/>
            <person name="Moran D.A.P."/>
            <person name="Shinohara A."/>
            <person name="Yoshida Y."/>
            <person name="Fujiwara M."/>
            <person name="Mori M."/>
            <person name="Tomita M."/>
            <person name="Arakawa K."/>
        </authorList>
    </citation>
    <scope>NUCLEOTIDE SEQUENCE [LARGE SCALE GENOMIC DNA]</scope>
</reference>
<dbReference type="InterPro" id="IPR036259">
    <property type="entry name" value="MFS_trans_sf"/>
</dbReference>
<evidence type="ECO:0000256" key="6">
    <source>
        <dbReference type="SAM" id="Phobius"/>
    </source>
</evidence>
<keyword evidence="7" id="KW-0732">Signal</keyword>
<dbReference type="Pfam" id="PF12832">
    <property type="entry name" value="MFS_1_like"/>
    <property type="match status" value="1"/>
</dbReference>
<evidence type="ECO:0000313" key="10">
    <source>
        <dbReference type="Proteomes" id="UP000499080"/>
    </source>
</evidence>
<dbReference type="EMBL" id="BGPR01006045">
    <property type="protein sequence ID" value="GBN15623.1"/>
    <property type="molecule type" value="Genomic_DNA"/>
</dbReference>
<feature type="domain" description="Major facilitator superfamily associated" evidence="8">
    <location>
        <begin position="25"/>
        <end position="86"/>
    </location>
</feature>
<dbReference type="Gene3D" id="1.20.1250.20">
    <property type="entry name" value="MFS general substrate transporter like domains"/>
    <property type="match status" value="2"/>
</dbReference>
<feature type="chain" id="PRO_5021401765" description="Major facilitator superfamily associated domain-containing protein" evidence="7">
    <location>
        <begin position="18"/>
        <end position="174"/>
    </location>
</feature>
<gene>
    <name evidence="9" type="ORF">AVEN_51238_1</name>
</gene>
<evidence type="ECO:0000256" key="3">
    <source>
        <dbReference type="ARBA" id="ARBA00022692"/>
    </source>
</evidence>
<dbReference type="InterPro" id="IPR051717">
    <property type="entry name" value="MFS_MFSD6"/>
</dbReference>
<keyword evidence="10" id="KW-1185">Reference proteome</keyword>